<evidence type="ECO:0000313" key="3">
    <source>
        <dbReference type="EMBL" id="RXR33519.1"/>
    </source>
</evidence>
<dbReference type="OrthoDB" id="1450227at2"/>
<evidence type="ECO:0000256" key="1">
    <source>
        <dbReference type="SAM" id="MobiDB-lite"/>
    </source>
</evidence>
<proteinExistence type="predicted"/>
<dbReference type="Proteomes" id="UP000289734">
    <property type="component" value="Unassembled WGS sequence"/>
</dbReference>
<dbReference type="RefSeq" id="WP_129463620.1">
    <property type="nucleotide sequence ID" value="NZ_JACSXZ010000001.1"/>
</dbReference>
<organism evidence="3 4">
    <name type="scientific">Flavobacterium piscinae</name>
    <dbReference type="NCBI Taxonomy" id="2506424"/>
    <lineage>
        <taxon>Bacteria</taxon>
        <taxon>Pseudomonadati</taxon>
        <taxon>Bacteroidota</taxon>
        <taxon>Flavobacteriia</taxon>
        <taxon>Flavobacteriales</taxon>
        <taxon>Flavobacteriaceae</taxon>
        <taxon>Flavobacterium</taxon>
    </lineage>
</organism>
<dbReference type="EMBL" id="SBKQ01000004">
    <property type="protein sequence ID" value="RXR33519.1"/>
    <property type="molecule type" value="Genomic_DNA"/>
</dbReference>
<comment type="caution">
    <text evidence="3">The sequence shown here is derived from an EMBL/GenBank/DDBJ whole genome shotgun (WGS) entry which is preliminary data.</text>
</comment>
<keyword evidence="4" id="KW-1185">Reference proteome</keyword>
<reference evidence="4" key="1">
    <citation type="submission" date="2019-01" db="EMBL/GenBank/DDBJ databases">
        <title>Cytophagaceae bacterium strain CAR-16.</title>
        <authorList>
            <person name="Chen W.-M."/>
        </authorList>
    </citation>
    <scope>NUCLEOTIDE SEQUENCE [LARGE SCALE GENOMIC DNA]</scope>
    <source>
        <strain evidence="4">ICH-30</strain>
    </source>
</reference>
<feature type="chain" id="PRO_5041090509" evidence="2">
    <location>
        <begin position="22"/>
        <end position="506"/>
    </location>
</feature>
<protein>
    <submittedName>
        <fullName evidence="3">Uncharacterized protein</fullName>
    </submittedName>
</protein>
<feature type="signal peptide" evidence="2">
    <location>
        <begin position="1"/>
        <end position="21"/>
    </location>
</feature>
<evidence type="ECO:0000313" key="4">
    <source>
        <dbReference type="Proteomes" id="UP000289734"/>
    </source>
</evidence>
<sequence length="506" mass="56149">MKIKVKPLIKLVVFCSFLAYFGCSTDFEVVDNSTGTHFGVKNKGPKVKTFKGADAMQMKNKLEKMMGKSSSFNIFRNSGLTARGSENLEIDFSEIMEVIDTLGNKNYTFKIINHPDDNYKIFHNLVITEKDENLKIKLVKYEMTDEFALAYQNNSEKFVDFKGTVSTIGLDPAIDPCADLIIEVPGSQSGGSGYDGSGDNSGSNPGSGENGGPSGGSSGGGCVSFYLSCSCGRTYENWDSYTGSMCGDGSNPGYDLTIVIMEFACRMASDPCADEDGLVGILPVNLTQPCDELKKLAQSPNYIQSINYLKQKAAGPKEHAWVYKYFEESTNFAPPTVAGHNTKNPHKVELKDFMSQEWIGAMHNHTSGTQGGIKMFSSGDLLWLFRKTEIRNSYQPPSVSSQGISEMFLGLVNENEVYCLKIKDWTKFYTLHNPKVLKEFDEKLVNRYRKVGINVSQSQLQKEFLNLLNEFDLGVGLYKQETNGNWSEINLDPRNPNNIPVQTPCN</sequence>
<feature type="region of interest" description="Disordered" evidence="1">
    <location>
        <begin position="189"/>
        <end position="216"/>
    </location>
</feature>
<keyword evidence="2" id="KW-0732">Signal</keyword>
<name>A0A4Q1KVQ2_9FLAO</name>
<feature type="compositionally biased region" description="Low complexity" evidence="1">
    <location>
        <begin position="197"/>
        <end position="207"/>
    </location>
</feature>
<evidence type="ECO:0000256" key="2">
    <source>
        <dbReference type="SAM" id="SignalP"/>
    </source>
</evidence>
<gene>
    <name evidence="3" type="ORF">EQG68_04630</name>
</gene>
<accession>A0A4Q1KVQ2</accession>
<dbReference type="AlphaFoldDB" id="A0A4Q1KVQ2"/>